<evidence type="ECO:0000313" key="1">
    <source>
        <dbReference type="EMBL" id="CEG46692.1"/>
    </source>
</evidence>
<dbReference type="AlphaFoldDB" id="A0A0P1B093"/>
<accession>A0A0P1B093</accession>
<keyword evidence="2" id="KW-1185">Reference proteome</keyword>
<dbReference type="InterPro" id="IPR023393">
    <property type="entry name" value="START-like_dom_sf"/>
</dbReference>
<dbReference type="OMA" id="NDQMYGM"/>
<dbReference type="EMBL" id="CCYD01002157">
    <property type="protein sequence ID" value="CEG46692.1"/>
    <property type="molecule type" value="Genomic_DNA"/>
</dbReference>
<dbReference type="Proteomes" id="UP000054928">
    <property type="component" value="Unassembled WGS sequence"/>
</dbReference>
<reference evidence="2" key="1">
    <citation type="submission" date="2014-09" db="EMBL/GenBank/DDBJ databases">
        <authorList>
            <person name="Sharma Rahul"/>
            <person name="Thines Marco"/>
        </authorList>
    </citation>
    <scope>NUCLEOTIDE SEQUENCE [LARGE SCALE GENOMIC DNA]</scope>
</reference>
<dbReference type="PANTHER" id="PTHR13510:SF44">
    <property type="entry name" value="RABENOSYN-5"/>
    <property type="match status" value="1"/>
</dbReference>
<name>A0A0P1B093_PLAHL</name>
<dbReference type="OrthoDB" id="161167at2759"/>
<evidence type="ECO:0000313" key="2">
    <source>
        <dbReference type="Proteomes" id="UP000054928"/>
    </source>
</evidence>
<proteinExistence type="predicted"/>
<organism evidence="1 2">
    <name type="scientific">Plasmopara halstedii</name>
    <name type="common">Downy mildew of sunflower</name>
    <dbReference type="NCBI Taxonomy" id="4781"/>
    <lineage>
        <taxon>Eukaryota</taxon>
        <taxon>Sar</taxon>
        <taxon>Stramenopiles</taxon>
        <taxon>Oomycota</taxon>
        <taxon>Peronosporomycetes</taxon>
        <taxon>Peronosporales</taxon>
        <taxon>Peronosporaceae</taxon>
        <taxon>Plasmopara</taxon>
    </lineage>
</organism>
<dbReference type="Gene3D" id="3.30.530.20">
    <property type="match status" value="1"/>
</dbReference>
<dbReference type="GeneID" id="36398352"/>
<dbReference type="InterPro" id="IPR052727">
    <property type="entry name" value="Rab4/Rab5_effector"/>
</dbReference>
<sequence length="411" mass="46229">MKFPLPANTFPSLLLSQHDQAALKSLAEAFVDDAMVEYRTFRSPPLNGTIDETCFKFIKKRDGLTSYLDRKHVDRALETSSIMRDSIRENMGTKSSSKKLLGVLTVGTIDGTLNDQMYGMHHYSTELMRIKSAYMDDSIVDGRILSEICPPTPEDPGHGLYIKWCVSDFAPTLLHCIIRPRDFVYLDGTGIIVDEITGERIGYSVSHSLEIPSIRELSEYQIVRATVSICALFRQKAHGVVEVYLKGYVDSKGDIHTRIAISTTSEALMSYRRGTYCGQMKKLNWLLKTKRTVMLDQSSGICSVCQKTVKKLSSFDNSCQVCMNQVCSSCCEIHKLAFLSTSRQVIRRNLLFCARCLRVAKFADGLEVASEELRRLNPLEYFEIPINDDDVSTSPSRSTLPDAQQEFFGAL</sequence>
<protein>
    <submittedName>
        <fullName evidence="1">FYVE-FINGER-CONTAINING RAB5 EFFECTOR PROTEIN RABENOSYN-5-RELATED</fullName>
    </submittedName>
</protein>
<dbReference type="RefSeq" id="XP_024583061.1">
    <property type="nucleotide sequence ID" value="XM_024717576.1"/>
</dbReference>
<dbReference type="PANTHER" id="PTHR13510">
    <property type="entry name" value="FYVE-FINGER-CONTAINING RAB5 EFFECTOR PROTEIN RABENOSYN-5-RELATED"/>
    <property type="match status" value="1"/>
</dbReference>